<sequence length="62" mass="6954">MLTCKKATHLMSAGLDRPLGPGERLSLRLHLIFCRGCRAFRSQIGWLRNISRGFVGRDDGPD</sequence>
<reference evidence="3" key="1">
    <citation type="journal article" date="2019" name="Int. J. Syst. Evol. Microbiol.">
        <title>The Global Catalogue of Microorganisms (GCM) 10K type strain sequencing project: providing services to taxonomists for standard genome sequencing and annotation.</title>
        <authorList>
            <consortium name="The Broad Institute Genomics Platform"/>
            <consortium name="The Broad Institute Genome Sequencing Center for Infectious Disease"/>
            <person name="Wu L."/>
            <person name="Ma J."/>
        </authorList>
    </citation>
    <scope>NUCLEOTIDE SEQUENCE [LARGE SCALE GENOMIC DNA]</scope>
    <source>
        <strain evidence="3">NBRC 102407</strain>
    </source>
</reference>
<organism evidence="2 3">
    <name type="scientific">Zoogloea oryzae</name>
    <dbReference type="NCBI Taxonomy" id="310767"/>
    <lineage>
        <taxon>Bacteria</taxon>
        <taxon>Pseudomonadati</taxon>
        <taxon>Pseudomonadota</taxon>
        <taxon>Betaproteobacteria</taxon>
        <taxon>Rhodocyclales</taxon>
        <taxon>Zoogloeaceae</taxon>
        <taxon>Zoogloea</taxon>
    </lineage>
</organism>
<dbReference type="InterPro" id="IPR027383">
    <property type="entry name" value="Znf_put"/>
</dbReference>
<accession>A0ABQ6FAP2</accession>
<evidence type="ECO:0000259" key="1">
    <source>
        <dbReference type="Pfam" id="PF13490"/>
    </source>
</evidence>
<name>A0ABQ6FAP2_9RHOO</name>
<dbReference type="Pfam" id="PF13490">
    <property type="entry name" value="zf-HC2"/>
    <property type="match status" value="1"/>
</dbReference>
<dbReference type="Proteomes" id="UP001157167">
    <property type="component" value="Unassembled WGS sequence"/>
</dbReference>
<feature type="domain" description="Putative zinc-finger" evidence="1">
    <location>
        <begin position="4"/>
        <end position="38"/>
    </location>
</feature>
<proteinExistence type="predicted"/>
<protein>
    <recommendedName>
        <fullName evidence="1">Putative zinc-finger domain-containing protein</fullName>
    </recommendedName>
</protein>
<keyword evidence="3" id="KW-1185">Reference proteome</keyword>
<gene>
    <name evidence="2" type="ORF">GCM10007933_17880</name>
</gene>
<evidence type="ECO:0000313" key="2">
    <source>
        <dbReference type="EMBL" id="GLT22329.1"/>
    </source>
</evidence>
<dbReference type="RefSeq" id="WP_284187646.1">
    <property type="nucleotide sequence ID" value="NZ_BSPX01000022.1"/>
</dbReference>
<evidence type="ECO:0000313" key="3">
    <source>
        <dbReference type="Proteomes" id="UP001157167"/>
    </source>
</evidence>
<comment type="caution">
    <text evidence="2">The sequence shown here is derived from an EMBL/GenBank/DDBJ whole genome shotgun (WGS) entry which is preliminary data.</text>
</comment>
<dbReference type="EMBL" id="BSPX01000022">
    <property type="protein sequence ID" value="GLT22329.1"/>
    <property type="molecule type" value="Genomic_DNA"/>
</dbReference>